<dbReference type="OrthoDB" id="2602575at2759"/>
<name>A0A9P3GKH7_9APHY</name>
<proteinExistence type="predicted"/>
<dbReference type="Proteomes" id="UP000703269">
    <property type="component" value="Unassembled WGS sequence"/>
</dbReference>
<reference evidence="1 2" key="1">
    <citation type="submission" date="2021-08" db="EMBL/GenBank/DDBJ databases">
        <title>Draft Genome Sequence of Phanerochaete sordida strain YK-624.</title>
        <authorList>
            <person name="Mori T."/>
            <person name="Dohra H."/>
            <person name="Suzuki T."/>
            <person name="Kawagishi H."/>
            <person name="Hirai H."/>
        </authorList>
    </citation>
    <scope>NUCLEOTIDE SEQUENCE [LARGE SCALE GENOMIC DNA]</scope>
    <source>
        <strain evidence="1 2">YK-624</strain>
    </source>
</reference>
<evidence type="ECO:0000313" key="1">
    <source>
        <dbReference type="EMBL" id="GJE97177.1"/>
    </source>
</evidence>
<comment type="caution">
    <text evidence="1">The sequence shown here is derived from an EMBL/GenBank/DDBJ whole genome shotgun (WGS) entry which is preliminary data.</text>
</comment>
<accession>A0A9P3GKH7</accession>
<dbReference type="AlphaFoldDB" id="A0A9P3GKH7"/>
<organism evidence="1 2">
    <name type="scientific">Phanerochaete sordida</name>
    <dbReference type="NCBI Taxonomy" id="48140"/>
    <lineage>
        <taxon>Eukaryota</taxon>
        <taxon>Fungi</taxon>
        <taxon>Dikarya</taxon>
        <taxon>Basidiomycota</taxon>
        <taxon>Agaricomycotina</taxon>
        <taxon>Agaricomycetes</taxon>
        <taxon>Polyporales</taxon>
        <taxon>Phanerochaetaceae</taxon>
        <taxon>Phanerochaete</taxon>
    </lineage>
</organism>
<keyword evidence="2" id="KW-1185">Reference proteome</keyword>
<protein>
    <submittedName>
        <fullName evidence="1">Uncharacterized protein</fullName>
    </submittedName>
</protein>
<sequence length="180" mass="20096">MPTTRNVHFVTDYPRNVQNGLPGMIVPQFVYEAPRPTGHARDEALPTLMFHSADGTLGVRVQDVLDGRAHIARAEDAPRLSLTGTRVSLRICWPGYEDWTFNNAINLFDSTPAKKPVKLARIVDKIALAVSAFYSEMGTVTAKDDGAWDVRRIPLESLYLVELRQVLQASWQPVICADIH</sequence>
<evidence type="ECO:0000313" key="2">
    <source>
        <dbReference type="Proteomes" id="UP000703269"/>
    </source>
</evidence>
<dbReference type="EMBL" id="BPQB01000068">
    <property type="protein sequence ID" value="GJE97177.1"/>
    <property type="molecule type" value="Genomic_DNA"/>
</dbReference>
<gene>
    <name evidence="1" type="ORF">PsYK624_133900</name>
</gene>